<dbReference type="CDD" id="cd04301">
    <property type="entry name" value="NAT_SF"/>
    <property type="match status" value="1"/>
</dbReference>
<keyword evidence="4" id="KW-1185">Reference proteome</keyword>
<dbReference type="PROSITE" id="PS51729">
    <property type="entry name" value="GNAT_YJDJ"/>
    <property type="match status" value="1"/>
</dbReference>
<dbReference type="EC" id="2.3.1.-" evidence="3"/>
<dbReference type="PANTHER" id="PTHR31435:SF10">
    <property type="entry name" value="BSR4717 PROTEIN"/>
    <property type="match status" value="1"/>
</dbReference>
<sequence length="139" mass="15085">MDSSQEAMVPLTGTDQVLGELAPRQTADSLTGHASITHNEDSSVYELRVDDRPIAGLLYTETGNRVTLLATSVFPEFRGKGLAGELLGGVLDMLRTQGRTVTLTCPFATAFVHSHPEYADVVDPTFPGNAHSRRHGRRH</sequence>
<comment type="caution">
    <text evidence="3">The sequence shown here is derived from an EMBL/GenBank/DDBJ whole genome shotgun (WGS) entry which is preliminary data.</text>
</comment>
<keyword evidence="3" id="KW-0808">Transferase</keyword>
<evidence type="ECO:0000313" key="3">
    <source>
        <dbReference type="EMBL" id="MEJ1092997.1"/>
    </source>
</evidence>
<dbReference type="GO" id="GO:0016746">
    <property type="term" value="F:acyltransferase activity"/>
    <property type="evidence" value="ECO:0007669"/>
    <property type="project" value="UniProtKB-KW"/>
</dbReference>
<proteinExistence type="predicted"/>
<evidence type="ECO:0000259" key="1">
    <source>
        <dbReference type="PROSITE" id="PS51186"/>
    </source>
</evidence>
<accession>A0ABU8LRN0</accession>
<dbReference type="SUPFAM" id="SSF55729">
    <property type="entry name" value="Acyl-CoA N-acyltransferases (Nat)"/>
    <property type="match status" value="1"/>
</dbReference>
<gene>
    <name evidence="3" type="ORF">WDU93_15015</name>
</gene>
<dbReference type="Proteomes" id="UP001366085">
    <property type="component" value="Unassembled WGS sequence"/>
</dbReference>
<dbReference type="InterPro" id="IPR000182">
    <property type="entry name" value="GNAT_dom"/>
</dbReference>
<protein>
    <submittedName>
        <fullName evidence="3">GNAT family N-acetyltransferase</fullName>
        <ecNumber evidence="3">2.3.1.-</ecNumber>
    </submittedName>
</protein>
<reference evidence="3 4" key="1">
    <citation type="submission" date="2024-02" db="EMBL/GenBank/DDBJ databases">
        <authorList>
            <person name="Saticioglu I.B."/>
        </authorList>
    </citation>
    <scope>NUCLEOTIDE SEQUENCE [LARGE SCALE GENOMIC DNA]</scope>
    <source>
        <strain evidence="3 4">Mu-43</strain>
    </source>
</reference>
<organism evidence="3 4">
    <name type="scientific">Microbacterium istanbulense</name>
    <dbReference type="NCBI Taxonomy" id="3122049"/>
    <lineage>
        <taxon>Bacteria</taxon>
        <taxon>Bacillati</taxon>
        <taxon>Actinomycetota</taxon>
        <taxon>Actinomycetes</taxon>
        <taxon>Micrococcales</taxon>
        <taxon>Microbacteriaceae</taxon>
        <taxon>Microbacterium</taxon>
    </lineage>
</organism>
<dbReference type="EMBL" id="JBBDGN010000022">
    <property type="protein sequence ID" value="MEJ1092997.1"/>
    <property type="molecule type" value="Genomic_DNA"/>
</dbReference>
<dbReference type="InterPro" id="IPR045057">
    <property type="entry name" value="Gcn5-rel_NAT"/>
</dbReference>
<dbReference type="PROSITE" id="PS51186">
    <property type="entry name" value="GNAT"/>
    <property type="match status" value="1"/>
</dbReference>
<dbReference type="InterPro" id="IPR031165">
    <property type="entry name" value="GNAT_YJDJ"/>
</dbReference>
<evidence type="ECO:0000313" key="4">
    <source>
        <dbReference type="Proteomes" id="UP001366085"/>
    </source>
</evidence>
<keyword evidence="3" id="KW-0012">Acyltransferase</keyword>
<dbReference type="InterPro" id="IPR016181">
    <property type="entry name" value="Acyl_CoA_acyltransferase"/>
</dbReference>
<feature type="domain" description="N-acetyltransferase" evidence="1">
    <location>
        <begin position="6"/>
        <end position="139"/>
    </location>
</feature>
<dbReference type="Pfam" id="PF14542">
    <property type="entry name" value="Acetyltransf_CG"/>
    <property type="match status" value="1"/>
</dbReference>
<dbReference type="PANTHER" id="PTHR31435">
    <property type="entry name" value="PROTEIN NATD1"/>
    <property type="match status" value="1"/>
</dbReference>
<name>A0ABU8LRN0_9MICO</name>
<evidence type="ECO:0000259" key="2">
    <source>
        <dbReference type="PROSITE" id="PS51729"/>
    </source>
</evidence>
<dbReference type="Gene3D" id="3.40.630.30">
    <property type="match status" value="1"/>
</dbReference>
<feature type="domain" description="N-acetyltransferase" evidence="2">
    <location>
        <begin position="37"/>
        <end position="123"/>
    </location>
</feature>